<keyword evidence="3" id="KW-1185">Reference proteome</keyword>
<dbReference type="PATRIC" id="fig|1212765.3.peg.874"/>
<sequence>MFSSLFAADSAPPASSQSSDSTVNEIFSSAWEGLTFVVARGAKWSWQSITYSGKWISEMKTTFNTVKGWAQTFWTNLKDHWYTFWIFLRSSFRSIDLKKIYELLTNPGKRQIFTGSNSQLKSVADKMKNIMNKSGSIGFDVGGPFRKLLKTFVEDQQNLSKVVQRLGFLETYVTGSQHSNKKDVVQALVNFFSETEDKITKFDFKYEWGNSAK</sequence>
<reference evidence="3" key="2">
    <citation type="submission" date="2012-07" db="EMBL/GenBank/DDBJ databases">
        <title>Complete genome sequence of 'Candidatus Mycoplasma haemolamae'.</title>
        <authorList>
            <person name="Guimaraes A.M.S."/>
            <person name="Toth B."/>
            <person name="Santos A.P."/>
            <person name="Nascimento N.C."/>
            <person name="Sojka J.E."/>
            <person name="Messick J.B."/>
        </authorList>
    </citation>
    <scope>NUCLEOTIDE SEQUENCE [LARGE SCALE GENOMIC DNA]</scope>
    <source>
        <strain evidence="3">Purdue</strain>
    </source>
</reference>
<dbReference type="EMBL" id="CP003731">
    <property type="protein sequence ID" value="AFO52348.1"/>
    <property type="molecule type" value="Genomic_DNA"/>
</dbReference>
<gene>
    <name evidence="2" type="ordered locus">MHLP_03840</name>
</gene>
<evidence type="ECO:0000313" key="2">
    <source>
        <dbReference type="EMBL" id="AFO52348.1"/>
    </source>
</evidence>
<name>I7BKD8_MYCHA</name>
<feature type="region of interest" description="Disordered" evidence="1">
    <location>
        <begin position="1"/>
        <end position="21"/>
    </location>
</feature>
<protein>
    <submittedName>
        <fullName evidence="2">Uncharacterized protein</fullName>
    </submittedName>
</protein>
<organism evidence="2 3">
    <name type="scientific">Mycoplasma haematolamae (strain Purdue)</name>
    <dbReference type="NCBI Taxonomy" id="1212765"/>
    <lineage>
        <taxon>Bacteria</taxon>
        <taxon>Bacillati</taxon>
        <taxon>Mycoplasmatota</taxon>
        <taxon>Mollicutes</taxon>
        <taxon>Mycoplasmataceae</taxon>
        <taxon>Mycoplasma</taxon>
    </lineage>
</organism>
<dbReference type="Proteomes" id="UP000006502">
    <property type="component" value="Chromosome"/>
</dbReference>
<evidence type="ECO:0000313" key="3">
    <source>
        <dbReference type="Proteomes" id="UP000006502"/>
    </source>
</evidence>
<dbReference type="HOGENOM" id="CLU_092774_0_0_14"/>
<evidence type="ECO:0000256" key="1">
    <source>
        <dbReference type="SAM" id="MobiDB-lite"/>
    </source>
</evidence>
<dbReference type="KEGG" id="mhl:MHLP_03840"/>
<dbReference type="AlphaFoldDB" id="I7BKD8"/>
<proteinExistence type="predicted"/>
<reference evidence="2 3" key="1">
    <citation type="journal article" date="2012" name="J. Bacteriol.">
        <title>Genome Sequence of "Candidatus Mycoplasma haemolamae" Strain Purdue, a Red Blood Cell Pathogen of Alpacas (Vicugna pacos) and Llamas (Lama glama).</title>
        <authorList>
            <person name="Guimaraes A.M."/>
            <person name="Toth B."/>
            <person name="Santos A.P."/>
            <person name="do Nascimento N.C."/>
            <person name="Kritchevsky J.E."/>
            <person name="Messick J.B."/>
        </authorList>
    </citation>
    <scope>NUCLEOTIDE SEQUENCE [LARGE SCALE GENOMIC DNA]</scope>
    <source>
        <strain evidence="2 3">Purdue</strain>
    </source>
</reference>
<accession>I7BKD8</accession>